<feature type="compositionally biased region" description="Basic and acidic residues" evidence="1">
    <location>
        <begin position="15"/>
        <end position="36"/>
    </location>
</feature>
<feature type="region of interest" description="Disordered" evidence="1">
    <location>
        <begin position="1"/>
        <end position="134"/>
    </location>
</feature>
<keyword evidence="3" id="KW-1185">Reference proteome</keyword>
<protein>
    <submittedName>
        <fullName evidence="2">Uncharacterized protein</fullName>
    </submittedName>
</protein>
<name>A0AAD8YEI1_9STRA</name>
<evidence type="ECO:0000256" key="1">
    <source>
        <dbReference type="SAM" id="MobiDB-lite"/>
    </source>
</evidence>
<reference evidence="2" key="1">
    <citation type="submission" date="2023-06" db="EMBL/GenBank/DDBJ databases">
        <title>Survivors Of The Sea: Transcriptome response of Skeletonema marinoi to long-term dormancy.</title>
        <authorList>
            <person name="Pinder M.I.M."/>
            <person name="Kourtchenko O."/>
            <person name="Robertson E.K."/>
            <person name="Larsson T."/>
            <person name="Maumus F."/>
            <person name="Osuna-Cruz C.M."/>
            <person name="Vancaester E."/>
            <person name="Stenow R."/>
            <person name="Vandepoele K."/>
            <person name="Ploug H."/>
            <person name="Bruchert V."/>
            <person name="Godhe A."/>
            <person name="Topel M."/>
        </authorList>
    </citation>
    <scope>NUCLEOTIDE SEQUENCE</scope>
    <source>
        <strain evidence="2">R05AC</strain>
    </source>
</reference>
<dbReference type="AlphaFoldDB" id="A0AAD8YEI1"/>
<evidence type="ECO:0000313" key="2">
    <source>
        <dbReference type="EMBL" id="KAK1744863.1"/>
    </source>
</evidence>
<evidence type="ECO:0000313" key="3">
    <source>
        <dbReference type="Proteomes" id="UP001224775"/>
    </source>
</evidence>
<dbReference type="EMBL" id="JATAAI010000006">
    <property type="protein sequence ID" value="KAK1744863.1"/>
    <property type="molecule type" value="Genomic_DNA"/>
</dbReference>
<feature type="compositionally biased region" description="Acidic residues" evidence="1">
    <location>
        <begin position="39"/>
        <end position="49"/>
    </location>
</feature>
<sequence length="134" mass="15074">MDRTSLKSPYAVLRSNERKQRETRQPDEPLDAKLQIENDASDEDVEENDTAPSIESAKMPDNAREENKKDSDSSSTKQSSIEHAEKSNDATHPRKTQNEDKSKDPLYWLAGGESDSDEESWDFDGPMILPPPPA</sequence>
<proteinExistence type="predicted"/>
<organism evidence="2 3">
    <name type="scientific">Skeletonema marinoi</name>
    <dbReference type="NCBI Taxonomy" id="267567"/>
    <lineage>
        <taxon>Eukaryota</taxon>
        <taxon>Sar</taxon>
        <taxon>Stramenopiles</taxon>
        <taxon>Ochrophyta</taxon>
        <taxon>Bacillariophyta</taxon>
        <taxon>Coscinodiscophyceae</taxon>
        <taxon>Thalassiosirophycidae</taxon>
        <taxon>Thalassiosirales</taxon>
        <taxon>Skeletonemataceae</taxon>
        <taxon>Skeletonema</taxon>
        <taxon>Skeletonema marinoi-dohrnii complex</taxon>
    </lineage>
</organism>
<feature type="compositionally biased region" description="Basic and acidic residues" evidence="1">
    <location>
        <begin position="80"/>
        <end position="104"/>
    </location>
</feature>
<feature type="compositionally biased region" description="Basic and acidic residues" evidence="1">
    <location>
        <begin position="61"/>
        <end position="72"/>
    </location>
</feature>
<comment type="caution">
    <text evidence="2">The sequence shown here is derived from an EMBL/GenBank/DDBJ whole genome shotgun (WGS) entry which is preliminary data.</text>
</comment>
<gene>
    <name evidence="2" type="ORF">QTG54_004154</name>
</gene>
<accession>A0AAD8YEI1</accession>
<dbReference type="Proteomes" id="UP001224775">
    <property type="component" value="Unassembled WGS sequence"/>
</dbReference>